<sequence>MNDNNLLTVSSSIVSIDHRPIAISSNDSIRRVFKSSSSLNNSVMNVEHRRSTKNVRQCSITEMLLVYAQKDTESSANLHGIVNVLELHFNTYANEKHQIFFEDIFRILNDFHEQVTELVLIETMQFLQFDVLAPCTFENFLLILCYLPPIKQDTHSFLSIFNELDHNKDSYITFEDIQRVLPHLMSHFDEETIRTAIHTIDVDHDNDHLSYFDFVTSLIALQDCQLNTKFQSKGSF</sequence>
<dbReference type="Proteomes" id="UP000663828">
    <property type="component" value="Unassembled WGS sequence"/>
</dbReference>
<evidence type="ECO:0000313" key="3">
    <source>
        <dbReference type="EMBL" id="CAF1361189.1"/>
    </source>
</evidence>
<evidence type="ECO:0000313" key="2">
    <source>
        <dbReference type="EMBL" id="CAF0828040.1"/>
    </source>
</evidence>
<evidence type="ECO:0000259" key="1">
    <source>
        <dbReference type="PROSITE" id="PS50222"/>
    </source>
</evidence>
<dbReference type="Pfam" id="PF13499">
    <property type="entry name" value="EF-hand_7"/>
    <property type="match status" value="1"/>
</dbReference>
<feature type="domain" description="EF-hand" evidence="1">
    <location>
        <begin position="152"/>
        <end position="187"/>
    </location>
</feature>
<dbReference type="EMBL" id="CAJNOJ010000275">
    <property type="protein sequence ID" value="CAF1361189.1"/>
    <property type="molecule type" value="Genomic_DNA"/>
</dbReference>
<reference evidence="3" key="1">
    <citation type="submission" date="2021-02" db="EMBL/GenBank/DDBJ databases">
        <authorList>
            <person name="Nowell W R."/>
        </authorList>
    </citation>
    <scope>NUCLEOTIDE SEQUENCE</scope>
</reference>
<dbReference type="PROSITE" id="PS50222">
    <property type="entry name" value="EF_HAND_2"/>
    <property type="match status" value="1"/>
</dbReference>
<dbReference type="InterPro" id="IPR002048">
    <property type="entry name" value="EF_hand_dom"/>
</dbReference>
<dbReference type="Proteomes" id="UP000663852">
    <property type="component" value="Unassembled WGS sequence"/>
</dbReference>
<dbReference type="AlphaFoldDB" id="A0A815HZX4"/>
<dbReference type="EMBL" id="CAJNOR010000175">
    <property type="protein sequence ID" value="CAF0828040.1"/>
    <property type="molecule type" value="Genomic_DNA"/>
</dbReference>
<protein>
    <recommendedName>
        <fullName evidence="1">EF-hand domain-containing protein</fullName>
    </recommendedName>
</protein>
<evidence type="ECO:0000313" key="4">
    <source>
        <dbReference type="Proteomes" id="UP000663828"/>
    </source>
</evidence>
<evidence type="ECO:0000313" key="5">
    <source>
        <dbReference type="Proteomes" id="UP000663852"/>
    </source>
</evidence>
<dbReference type="SUPFAM" id="SSF47473">
    <property type="entry name" value="EF-hand"/>
    <property type="match status" value="1"/>
</dbReference>
<keyword evidence="4" id="KW-1185">Reference proteome</keyword>
<proteinExistence type="predicted"/>
<name>A0A815HZX4_ADIRI</name>
<dbReference type="GO" id="GO:0005509">
    <property type="term" value="F:calcium ion binding"/>
    <property type="evidence" value="ECO:0007669"/>
    <property type="project" value="InterPro"/>
</dbReference>
<comment type="caution">
    <text evidence="3">The sequence shown here is derived from an EMBL/GenBank/DDBJ whole genome shotgun (WGS) entry which is preliminary data.</text>
</comment>
<organism evidence="3 5">
    <name type="scientific">Adineta ricciae</name>
    <name type="common">Rotifer</name>
    <dbReference type="NCBI Taxonomy" id="249248"/>
    <lineage>
        <taxon>Eukaryota</taxon>
        <taxon>Metazoa</taxon>
        <taxon>Spiralia</taxon>
        <taxon>Gnathifera</taxon>
        <taxon>Rotifera</taxon>
        <taxon>Eurotatoria</taxon>
        <taxon>Bdelloidea</taxon>
        <taxon>Adinetida</taxon>
        <taxon>Adinetidae</taxon>
        <taxon>Adineta</taxon>
    </lineage>
</organism>
<dbReference type="Gene3D" id="1.10.238.10">
    <property type="entry name" value="EF-hand"/>
    <property type="match status" value="1"/>
</dbReference>
<dbReference type="OrthoDB" id="10008332at2759"/>
<accession>A0A815HZX4</accession>
<gene>
    <name evidence="3" type="ORF">EDS130_LOCUS33828</name>
    <name evidence="2" type="ORF">XAT740_LOCUS4313</name>
</gene>
<dbReference type="InterPro" id="IPR011992">
    <property type="entry name" value="EF-hand-dom_pair"/>
</dbReference>